<dbReference type="AlphaFoldDB" id="A0A089HKX9"/>
<dbReference type="EMBL" id="CP009288">
    <property type="protein sequence ID" value="AIQ11762.1"/>
    <property type="molecule type" value="Genomic_DNA"/>
</dbReference>
<evidence type="ECO:0000313" key="2">
    <source>
        <dbReference type="Proteomes" id="UP000029409"/>
    </source>
</evidence>
<sequence>MKATVLRALFMWLVLFIILQPIFTYIDYLLDLQVKANTSYITQKAATEGMVTAGMRSEVVNNLKALGFSESSIEITSSSDTVQDRETRLDVYVKAPRISMFPYNFSGGTQPSYYYSHGSIMSEYLD</sequence>
<dbReference type="STRING" id="44251.PDUR_07295"/>
<accession>A0A089HKX9</accession>
<dbReference type="OrthoDB" id="2610534at2"/>
<keyword evidence="2" id="KW-1185">Reference proteome</keyword>
<organism evidence="1 2">
    <name type="scientific">Paenibacillus durus</name>
    <name type="common">Paenibacillus azotofixans</name>
    <dbReference type="NCBI Taxonomy" id="44251"/>
    <lineage>
        <taxon>Bacteria</taxon>
        <taxon>Bacillati</taxon>
        <taxon>Bacillota</taxon>
        <taxon>Bacilli</taxon>
        <taxon>Bacillales</taxon>
        <taxon>Paenibacillaceae</taxon>
        <taxon>Paenibacillus</taxon>
    </lineage>
</organism>
<gene>
    <name evidence="1" type="ORF">PDUR_07295</name>
</gene>
<dbReference type="eggNOG" id="ENOG5030GST">
    <property type="taxonomic scope" value="Bacteria"/>
</dbReference>
<evidence type="ECO:0008006" key="3">
    <source>
        <dbReference type="Google" id="ProtNLM"/>
    </source>
</evidence>
<dbReference type="KEGG" id="pdu:PDUR_07295"/>
<reference evidence="1 2" key="1">
    <citation type="submission" date="2014-08" db="EMBL/GenBank/DDBJ databases">
        <title>Comparative genomics of the Paenibacillus odorifer group.</title>
        <authorList>
            <person name="den Bakker H.C."/>
            <person name="Tsai Y.-C."/>
            <person name="Martin N."/>
            <person name="Korlach J."/>
            <person name="Wiedmann M."/>
        </authorList>
    </citation>
    <scope>NUCLEOTIDE SEQUENCE [LARGE SCALE GENOMIC DNA]</scope>
    <source>
        <strain evidence="1 2">DSM 1735</strain>
    </source>
</reference>
<evidence type="ECO:0000313" key="1">
    <source>
        <dbReference type="EMBL" id="AIQ11762.1"/>
    </source>
</evidence>
<dbReference type="Proteomes" id="UP000029409">
    <property type="component" value="Chromosome"/>
</dbReference>
<name>A0A089HKX9_PAEDU</name>
<protein>
    <recommendedName>
        <fullName evidence="3">DUF4845 domain-containing protein</fullName>
    </recommendedName>
</protein>
<dbReference type="RefSeq" id="WP_042205640.1">
    <property type="nucleotide sequence ID" value="NZ_CP009288.1"/>
</dbReference>
<proteinExistence type="predicted"/>